<keyword evidence="1" id="KW-0614">Plasmid</keyword>
<dbReference type="EMBL" id="CP009417">
    <property type="protein sequence ID" value="AJD93354.1"/>
    <property type="molecule type" value="Genomic_DNA"/>
</dbReference>
<evidence type="ECO:0000313" key="1">
    <source>
        <dbReference type="EMBL" id="AJD93354.1"/>
    </source>
</evidence>
<dbReference type="AlphaFoldDB" id="A0A0B5AZL2"/>
<dbReference type="Proteomes" id="UP000031449">
    <property type="component" value="Plasmid unnamed"/>
</dbReference>
<evidence type="ECO:0000313" key="2">
    <source>
        <dbReference type="Proteomes" id="UP000031449"/>
    </source>
</evidence>
<dbReference type="KEGG" id="jeo:JMA_40360"/>
<organism evidence="1 2">
    <name type="scientific">Jeotgalibacillus malaysiensis</name>
    <dbReference type="NCBI Taxonomy" id="1508404"/>
    <lineage>
        <taxon>Bacteria</taxon>
        <taxon>Bacillati</taxon>
        <taxon>Bacillota</taxon>
        <taxon>Bacilli</taxon>
        <taxon>Bacillales</taxon>
        <taxon>Caryophanaceae</taxon>
        <taxon>Jeotgalibacillus</taxon>
    </lineage>
</organism>
<dbReference type="HOGENOM" id="CLU_2569260_0_0_9"/>
<sequence length="81" mass="9552">MENKAVKVIKEVVGEVKDAFSQIFFEIEYEVFPLRAIYFANVEAKTEEEALQKFWKEHPRAIVRSVNDIRKEPKLRNPNLS</sequence>
<gene>
    <name evidence="1" type="ORF">JMA_40360</name>
</gene>
<dbReference type="BioCyc" id="JESP1508404:G14D9-13320-MONOMER"/>
<name>A0A0B5AZL2_9BACL</name>
<proteinExistence type="predicted"/>
<keyword evidence="2" id="KW-1185">Reference proteome</keyword>
<protein>
    <submittedName>
        <fullName evidence="1">Uncharacterized protein</fullName>
    </submittedName>
</protein>
<geneLocation type="plasmid" evidence="2"/>
<accession>A0A0B5AZL2</accession>
<reference evidence="1 2" key="1">
    <citation type="submission" date="2014-08" db="EMBL/GenBank/DDBJ databases">
        <title>Complete genome of a marine bacteria Jeotgalibacillus malaysiensis.</title>
        <authorList>
            <person name="Yaakop A.S."/>
            <person name="Chan K.-G."/>
            <person name="Goh K.M."/>
        </authorList>
    </citation>
    <scope>NUCLEOTIDE SEQUENCE [LARGE SCALE GENOMIC DNA]</scope>
    <source>
        <strain evidence="1 2">D5</strain>
        <plasmid evidence="2">Plasmid</plasmid>
    </source>
</reference>